<feature type="signal peptide" evidence="14">
    <location>
        <begin position="1"/>
        <end position="27"/>
    </location>
</feature>
<dbReference type="PANTHER" id="PTHR11410:SF0">
    <property type="entry name" value="ATP SYNTHASE SUBUNIT A"/>
    <property type="match status" value="1"/>
</dbReference>
<dbReference type="InterPro" id="IPR045083">
    <property type="entry name" value="ATP_synth_F0_asu_bact/mt"/>
</dbReference>
<keyword evidence="5 11" id="KW-0812">Transmembrane</keyword>
<accession>A0A5B8UN69</accession>
<evidence type="ECO:0000256" key="14">
    <source>
        <dbReference type="SAM" id="SignalP"/>
    </source>
</evidence>
<keyword evidence="7 11" id="KW-1133">Transmembrane helix</keyword>
<dbReference type="AlphaFoldDB" id="A0A5B8UN69"/>
<dbReference type="HAMAP" id="MF_01393">
    <property type="entry name" value="ATP_synth_a_bact"/>
    <property type="match status" value="1"/>
</dbReference>
<dbReference type="Proteomes" id="UP000321204">
    <property type="component" value="Chromosome"/>
</dbReference>
<dbReference type="PRINTS" id="PR00123">
    <property type="entry name" value="ATPASEA"/>
</dbReference>
<dbReference type="SUPFAM" id="SSF81336">
    <property type="entry name" value="F1F0 ATP synthase subunit A"/>
    <property type="match status" value="1"/>
</dbReference>
<comment type="function">
    <text evidence="11 12">Key component of the proton channel; it plays a direct role in the translocation of protons across the membrane.</text>
</comment>
<keyword evidence="10 11" id="KW-0066">ATP synthesis</keyword>
<evidence type="ECO:0000256" key="5">
    <source>
        <dbReference type="ARBA" id="ARBA00022692"/>
    </source>
</evidence>
<name>A0A5B8UN69_9BACT</name>
<evidence type="ECO:0000256" key="7">
    <source>
        <dbReference type="ARBA" id="ARBA00022989"/>
    </source>
</evidence>
<keyword evidence="14" id="KW-0732">Signal</keyword>
<keyword evidence="6 11" id="KW-0375">Hydrogen ion transport</keyword>
<evidence type="ECO:0000313" key="15">
    <source>
        <dbReference type="EMBL" id="QEC57812.1"/>
    </source>
</evidence>
<dbReference type="GO" id="GO:0005886">
    <property type="term" value="C:plasma membrane"/>
    <property type="evidence" value="ECO:0007669"/>
    <property type="project" value="UniProtKB-SubCell"/>
</dbReference>
<dbReference type="KEGG" id="fgg:FSB75_18525"/>
<dbReference type="EMBL" id="CP042433">
    <property type="protein sequence ID" value="QEC57812.1"/>
    <property type="molecule type" value="Genomic_DNA"/>
</dbReference>
<dbReference type="GO" id="GO:0045259">
    <property type="term" value="C:proton-transporting ATP synthase complex"/>
    <property type="evidence" value="ECO:0007669"/>
    <property type="project" value="UniProtKB-KW"/>
</dbReference>
<dbReference type="GO" id="GO:0046933">
    <property type="term" value="F:proton-transporting ATP synthase activity, rotational mechanism"/>
    <property type="evidence" value="ECO:0007669"/>
    <property type="project" value="UniProtKB-UniRule"/>
</dbReference>
<keyword evidence="8 11" id="KW-0406">Ion transport</keyword>
<evidence type="ECO:0000256" key="6">
    <source>
        <dbReference type="ARBA" id="ARBA00022781"/>
    </source>
</evidence>
<feature type="transmembrane region" description="Helical" evidence="11">
    <location>
        <begin position="362"/>
        <end position="382"/>
    </location>
</feature>
<feature type="transmembrane region" description="Helical" evidence="11">
    <location>
        <begin position="333"/>
        <end position="355"/>
    </location>
</feature>
<feature type="chain" id="PRO_5022684886" description="ATP synthase subunit a" evidence="14">
    <location>
        <begin position="28"/>
        <end position="417"/>
    </location>
</feature>
<dbReference type="InterPro" id="IPR035908">
    <property type="entry name" value="F0_ATP_A_sf"/>
</dbReference>
<gene>
    <name evidence="11 15" type="primary">atpB</name>
    <name evidence="15" type="ORF">FSB75_18525</name>
</gene>
<reference evidence="15 16" key="1">
    <citation type="journal article" date="2015" name="Int. J. Syst. Evol. Microbiol.">
        <title>Flavisolibacter ginsenosidimutans sp. nov., with ginsenoside-converting activity isolated from soil used for cultivating ginseng.</title>
        <authorList>
            <person name="Zhao Y."/>
            <person name="Liu Q."/>
            <person name="Kang M.S."/>
            <person name="Jin F."/>
            <person name="Yu H."/>
            <person name="Im W.T."/>
        </authorList>
    </citation>
    <scope>NUCLEOTIDE SEQUENCE [LARGE SCALE GENOMIC DNA]</scope>
    <source>
        <strain evidence="15 16">Gsoil 636</strain>
    </source>
</reference>
<dbReference type="Pfam" id="PF00119">
    <property type="entry name" value="ATP-synt_A"/>
    <property type="match status" value="1"/>
</dbReference>
<evidence type="ECO:0000256" key="1">
    <source>
        <dbReference type="ARBA" id="ARBA00004141"/>
    </source>
</evidence>
<dbReference type="PANTHER" id="PTHR11410">
    <property type="entry name" value="ATP SYNTHASE SUBUNIT A"/>
    <property type="match status" value="1"/>
</dbReference>
<evidence type="ECO:0000256" key="13">
    <source>
        <dbReference type="SAM" id="MobiDB-lite"/>
    </source>
</evidence>
<evidence type="ECO:0000256" key="2">
    <source>
        <dbReference type="ARBA" id="ARBA00006810"/>
    </source>
</evidence>
<evidence type="ECO:0000313" key="16">
    <source>
        <dbReference type="Proteomes" id="UP000321204"/>
    </source>
</evidence>
<dbReference type="InterPro" id="IPR000568">
    <property type="entry name" value="ATP_synth_F0_asu"/>
</dbReference>
<evidence type="ECO:0000256" key="8">
    <source>
        <dbReference type="ARBA" id="ARBA00023065"/>
    </source>
</evidence>
<evidence type="ECO:0000256" key="11">
    <source>
        <dbReference type="HAMAP-Rule" id="MF_01393"/>
    </source>
</evidence>
<keyword evidence="9 11" id="KW-0472">Membrane</keyword>
<dbReference type="CDD" id="cd00310">
    <property type="entry name" value="ATP-synt_Fo_a_6"/>
    <property type="match status" value="1"/>
</dbReference>
<evidence type="ECO:0000256" key="3">
    <source>
        <dbReference type="ARBA" id="ARBA00022448"/>
    </source>
</evidence>
<keyword evidence="16" id="KW-1185">Reference proteome</keyword>
<feature type="compositionally biased region" description="Basic and acidic residues" evidence="13">
    <location>
        <begin position="37"/>
        <end position="56"/>
    </location>
</feature>
<dbReference type="OrthoDB" id="9809130at2"/>
<dbReference type="Gene3D" id="1.20.120.220">
    <property type="entry name" value="ATP synthase, F0 complex, subunit A"/>
    <property type="match status" value="1"/>
</dbReference>
<evidence type="ECO:0000256" key="10">
    <source>
        <dbReference type="ARBA" id="ARBA00023310"/>
    </source>
</evidence>
<feature type="transmembrane region" description="Helical" evidence="11">
    <location>
        <begin position="305"/>
        <end position="327"/>
    </location>
</feature>
<feature type="transmembrane region" description="Helical" evidence="11">
    <location>
        <begin position="263"/>
        <end position="284"/>
    </location>
</feature>
<evidence type="ECO:0000256" key="12">
    <source>
        <dbReference type="RuleBase" id="RU000483"/>
    </source>
</evidence>
<feature type="transmembrane region" description="Helical" evidence="11">
    <location>
        <begin position="176"/>
        <end position="194"/>
    </location>
</feature>
<dbReference type="NCBIfam" id="TIGR01131">
    <property type="entry name" value="ATP_synt_6_or_A"/>
    <property type="match status" value="1"/>
</dbReference>
<organism evidence="15 16">
    <name type="scientific">Flavisolibacter ginsenosidimutans</name>
    <dbReference type="NCBI Taxonomy" id="661481"/>
    <lineage>
        <taxon>Bacteria</taxon>
        <taxon>Pseudomonadati</taxon>
        <taxon>Bacteroidota</taxon>
        <taxon>Chitinophagia</taxon>
        <taxon>Chitinophagales</taxon>
        <taxon>Chitinophagaceae</taxon>
        <taxon>Flavisolibacter</taxon>
    </lineage>
</organism>
<evidence type="ECO:0000256" key="4">
    <source>
        <dbReference type="ARBA" id="ARBA00022547"/>
    </source>
</evidence>
<keyword evidence="11" id="KW-1003">Cell membrane</keyword>
<feature type="transmembrane region" description="Helical" evidence="11">
    <location>
        <begin position="237"/>
        <end position="257"/>
    </location>
</feature>
<proteinExistence type="inferred from homology"/>
<evidence type="ECO:0000256" key="9">
    <source>
        <dbReference type="ARBA" id="ARBA00023136"/>
    </source>
</evidence>
<sequence>MALRRIKSLSVAVFSVLLVFFSYTSFAQGDPDSNSKLQREDKMPEKADEKGGAGEKKGAFDANEVIFGHVMDAHQFHFFSWVGGGGEQHHAVIPLPVLLYEPGRGFAFFSSGNFHHGEEAYDGYRIVTESYRENLKAKGMGEDQIRLLQDEQIVAVDNNGNPIDRKVYDFSITRNVVQMFIALALLVWLMLSIAKRYSTGQGITSAPKGWQNAIEPVVQFIRDEVAKPNMGPHYRKYMPLLLTLFFFILINTAFGLIPGSANVTGNIAFTFVLGIISFLVITFSGNGHYWKHIFWPPVPHGIKPLMILVEILSMFTKPFALIVRLFANMLAGHIIIICLVSLIFIFGHLSTGVGLGFSPISIAFAVFIYVIEILVAFIQAFIFTNLTAVFIGQATEDGHHTVESAHNGEPPTEPLIL</sequence>
<feature type="region of interest" description="Disordered" evidence="13">
    <location>
        <begin position="29"/>
        <end position="56"/>
    </location>
</feature>
<dbReference type="RefSeq" id="WP_146790522.1">
    <property type="nucleotide sequence ID" value="NZ_BAABIO010000003.1"/>
</dbReference>
<keyword evidence="3 11" id="KW-0813">Transport</keyword>
<protein>
    <recommendedName>
        <fullName evidence="11 12">ATP synthase subunit a</fullName>
    </recommendedName>
    <alternativeName>
        <fullName evidence="11">ATP synthase F0 sector subunit a</fullName>
    </alternativeName>
    <alternativeName>
        <fullName evidence="11">F-ATPase subunit 6</fullName>
    </alternativeName>
</protein>
<comment type="similarity">
    <text evidence="2 11 12">Belongs to the ATPase A chain family.</text>
</comment>
<keyword evidence="4 11" id="KW-0138">CF(0)</keyword>
<comment type="subcellular location">
    <subcellularLocation>
        <location evidence="11 12">Cell membrane</location>
        <topology evidence="11 12">Multi-pass membrane protein</topology>
    </subcellularLocation>
    <subcellularLocation>
        <location evidence="1">Membrane</location>
        <topology evidence="1">Multi-pass membrane protein</topology>
    </subcellularLocation>
</comment>